<name>X0RQU1_9ZZZZ</name>
<gene>
    <name evidence="1" type="ORF">S01H1_07759</name>
</gene>
<dbReference type="EMBL" id="BARS01003985">
    <property type="protein sequence ID" value="GAF71224.1"/>
    <property type="molecule type" value="Genomic_DNA"/>
</dbReference>
<evidence type="ECO:0000313" key="1">
    <source>
        <dbReference type="EMBL" id="GAF71224.1"/>
    </source>
</evidence>
<proteinExistence type="predicted"/>
<accession>X0RQU1</accession>
<dbReference type="AlphaFoldDB" id="X0RQU1"/>
<protein>
    <submittedName>
        <fullName evidence="1">Uncharacterized protein</fullName>
    </submittedName>
</protein>
<reference evidence="1" key="1">
    <citation type="journal article" date="2014" name="Front. Microbiol.">
        <title>High frequency of phylogenetically diverse reductive dehalogenase-homologous genes in deep subseafloor sedimentary metagenomes.</title>
        <authorList>
            <person name="Kawai M."/>
            <person name="Futagami T."/>
            <person name="Toyoda A."/>
            <person name="Takaki Y."/>
            <person name="Nishi S."/>
            <person name="Hori S."/>
            <person name="Arai W."/>
            <person name="Tsubouchi T."/>
            <person name="Morono Y."/>
            <person name="Uchiyama I."/>
            <person name="Ito T."/>
            <person name="Fujiyama A."/>
            <person name="Inagaki F."/>
            <person name="Takami H."/>
        </authorList>
    </citation>
    <scope>NUCLEOTIDE SEQUENCE</scope>
    <source>
        <strain evidence="1">Expedition CK06-06</strain>
    </source>
</reference>
<comment type="caution">
    <text evidence="1">The sequence shown here is derived from an EMBL/GenBank/DDBJ whole genome shotgun (WGS) entry which is preliminary data.</text>
</comment>
<sequence length="67" mass="8012">MSELLHQLAQETARGIERQREEELNPKIYTKTDLLDLLDMFEDEYYLDNHVSIESTIKRIKERISDS</sequence>
<organism evidence="1">
    <name type="scientific">marine sediment metagenome</name>
    <dbReference type="NCBI Taxonomy" id="412755"/>
    <lineage>
        <taxon>unclassified sequences</taxon>
        <taxon>metagenomes</taxon>
        <taxon>ecological metagenomes</taxon>
    </lineage>
</organism>